<dbReference type="PANTHER" id="PTHR22981:SF7">
    <property type="entry name" value="3-HYDROXYISOBUTYRATE DEHYDROGENASE, MITOCHONDRIAL"/>
    <property type="match status" value="1"/>
</dbReference>
<dbReference type="STRING" id="1367422.A0A178ZFV7"/>
<dbReference type="InterPro" id="IPR036291">
    <property type="entry name" value="NAD(P)-bd_dom_sf"/>
</dbReference>
<proteinExistence type="inferred from homology"/>
<evidence type="ECO:0000256" key="7">
    <source>
        <dbReference type="ARBA" id="ARBA00049197"/>
    </source>
</evidence>
<dbReference type="InterPro" id="IPR013328">
    <property type="entry name" value="6PGD_dom2"/>
</dbReference>
<feature type="domain" description="3-hydroxyisobutyrate dehydrogenase-like NAD-binding" evidence="10">
    <location>
        <begin position="188"/>
        <end position="308"/>
    </location>
</feature>
<organism evidence="11 12">
    <name type="scientific">Fonsecaea erecta</name>
    <dbReference type="NCBI Taxonomy" id="1367422"/>
    <lineage>
        <taxon>Eukaryota</taxon>
        <taxon>Fungi</taxon>
        <taxon>Dikarya</taxon>
        <taxon>Ascomycota</taxon>
        <taxon>Pezizomycotina</taxon>
        <taxon>Eurotiomycetes</taxon>
        <taxon>Chaetothyriomycetidae</taxon>
        <taxon>Chaetothyriales</taxon>
        <taxon>Herpotrichiellaceae</taxon>
        <taxon>Fonsecaea</taxon>
    </lineage>
</organism>
<comment type="caution">
    <text evidence="11">The sequence shown here is derived from an EMBL/GenBank/DDBJ whole genome shotgun (WGS) entry which is preliminary data.</text>
</comment>
<dbReference type="EMBL" id="LVYI01000006">
    <property type="protein sequence ID" value="OAP58670.1"/>
    <property type="molecule type" value="Genomic_DNA"/>
</dbReference>
<keyword evidence="12" id="KW-1185">Reference proteome</keyword>
<keyword evidence="5" id="KW-0560">Oxidoreductase</keyword>
<dbReference type="InterPro" id="IPR008927">
    <property type="entry name" value="6-PGluconate_DH-like_C_sf"/>
</dbReference>
<dbReference type="Proteomes" id="UP000078343">
    <property type="component" value="Unassembled WGS sequence"/>
</dbReference>
<dbReference type="SUPFAM" id="SSF51735">
    <property type="entry name" value="NAD(P)-binding Rossmann-fold domains"/>
    <property type="match status" value="1"/>
</dbReference>
<feature type="domain" description="6-phosphogluconate dehydrogenase NADP-binding" evidence="9">
    <location>
        <begin position="22"/>
        <end position="185"/>
    </location>
</feature>
<dbReference type="SUPFAM" id="SSF48179">
    <property type="entry name" value="6-phosphogluconate dehydrogenase C-terminal domain-like"/>
    <property type="match status" value="1"/>
</dbReference>
<evidence type="ECO:0000259" key="10">
    <source>
        <dbReference type="Pfam" id="PF14833"/>
    </source>
</evidence>
<dbReference type="Gene3D" id="3.40.50.720">
    <property type="entry name" value="NAD(P)-binding Rossmann-like Domain"/>
    <property type="match status" value="1"/>
</dbReference>
<dbReference type="OrthoDB" id="21615at2759"/>
<evidence type="ECO:0000256" key="6">
    <source>
        <dbReference type="ARBA" id="ARBA00023027"/>
    </source>
</evidence>
<evidence type="ECO:0000313" key="11">
    <source>
        <dbReference type="EMBL" id="OAP58670.1"/>
    </source>
</evidence>
<dbReference type="RefSeq" id="XP_018692037.1">
    <property type="nucleotide sequence ID" value="XM_018839269.1"/>
</dbReference>
<dbReference type="PANTHER" id="PTHR22981">
    <property type="entry name" value="3-HYDROXYISOBUTYRATE DEHYDROGENASE-RELATED"/>
    <property type="match status" value="1"/>
</dbReference>
<evidence type="ECO:0000259" key="9">
    <source>
        <dbReference type="Pfam" id="PF03446"/>
    </source>
</evidence>
<comment type="similarity">
    <text evidence="2">Belongs to the HIBADH-related family. 3-hydroxyisobutyrate dehydrogenase subfamily.</text>
</comment>
<dbReference type="Gene3D" id="1.10.1040.10">
    <property type="entry name" value="N-(1-d-carboxylethyl)-l-norvaline Dehydrogenase, domain 2"/>
    <property type="match status" value="1"/>
</dbReference>
<comment type="catalytic activity">
    <reaction evidence="7">
        <text>3-hydroxy-2-methylpropanoate + NAD(+) = 2-methyl-3-oxopropanoate + NADH + H(+)</text>
        <dbReference type="Rhea" id="RHEA:17681"/>
        <dbReference type="ChEBI" id="CHEBI:11805"/>
        <dbReference type="ChEBI" id="CHEBI:15378"/>
        <dbReference type="ChEBI" id="CHEBI:57540"/>
        <dbReference type="ChEBI" id="CHEBI:57700"/>
        <dbReference type="ChEBI" id="CHEBI:57945"/>
        <dbReference type="EC" id="1.1.1.31"/>
    </reaction>
</comment>
<evidence type="ECO:0000313" key="12">
    <source>
        <dbReference type="Proteomes" id="UP000078343"/>
    </source>
</evidence>
<evidence type="ECO:0000256" key="1">
    <source>
        <dbReference type="ARBA" id="ARBA00005109"/>
    </source>
</evidence>
<sequence>MASTAVNGTSNGLSNGFHQDLKVGYIGLGHAGWPIATNLPRRGFSLVVSDANFERAKEFADQFHCKAVPPGSGEGFQDVDVLITMLPNGNIVRDVLLGSTGIAASLKKGCIVIDMSSADPFNSIKLAKDLEVFGLDFIDSPITQRKLHDTDVGKITIMIGAKDNDVVTRVKPVLEAVAKYHFVMGGIGSGHAMKTMNNYIMASSICALADSFVVGTKFGLDPATMLDVLNVGTGRVFASENTMRDEGLTRRYQSGFQLALLVKDLGINKNLAEQMGFSTPLPALVHERLGKALKEVEPDACHAKCLRAWEKWADVTLKQSPIPTTPAIPED</sequence>
<dbReference type="InterPro" id="IPR015815">
    <property type="entry name" value="HIBADH-related"/>
</dbReference>
<evidence type="ECO:0000256" key="5">
    <source>
        <dbReference type="ARBA" id="ARBA00023002"/>
    </source>
</evidence>
<gene>
    <name evidence="11" type="ORF">AYL99_07760</name>
</gene>
<evidence type="ECO:0000256" key="2">
    <source>
        <dbReference type="ARBA" id="ARBA00006013"/>
    </source>
</evidence>
<keyword evidence="6" id="KW-0520">NAD</keyword>
<dbReference type="InterPro" id="IPR006115">
    <property type="entry name" value="6PGDH_NADP-bd"/>
</dbReference>
<dbReference type="GO" id="GO:0009083">
    <property type="term" value="P:branched-chain amino acid catabolic process"/>
    <property type="evidence" value="ECO:0007669"/>
    <property type="project" value="UniProtKB-KW"/>
</dbReference>
<dbReference type="InterPro" id="IPR029154">
    <property type="entry name" value="HIBADH-like_NADP-bd"/>
</dbReference>
<keyword evidence="4" id="KW-0101">Branched-chain amino acid catabolism</keyword>
<evidence type="ECO:0000256" key="4">
    <source>
        <dbReference type="ARBA" id="ARBA00022456"/>
    </source>
</evidence>
<dbReference type="GO" id="GO:0008442">
    <property type="term" value="F:3-hydroxyisobutyrate dehydrogenase activity"/>
    <property type="evidence" value="ECO:0007669"/>
    <property type="project" value="UniProtKB-EC"/>
</dbReference>
<protein>
    <recommendedName>
        <fullName evidence="3">3-hydroxyisobutyrate dehydrogenase</fullName>
        <ecNumber evidence="3">1.1.1.31</ecNumber>
    </recommendedName>
</protein>
<name>A0A178ZFV7_9EURO</name>
<reference evidence="11 12" key="1">
    <citation type="submission" date="2016-04" db="EMBL/GenBank/DDBJ databases">
        <title>Draft genome of Fonsecaea erecta CBS 125763.</title>
        <authorList>
            <person name="Weiss V.A."/>
            <person name="Vicente V.A."/>
            <person name="Raittz R.T."/>
            <person name="Moreno L.F."/>
            <person name="De Souza E.M."/>
            <person name="Pedrosa F.O."/>
            <person name="Steffens M.B."/>
            <person name="Faoro H."/>
            <person name="Tadra-Sfeir M.Z."/>
            <person name="Najafzadeh M.J."/>
            <person name="Felipe M.S."/>
            <person name="Teixeira M."/>
            <person name="Sun J."/>
            <person name="Xi L."/>
            <person name="Gomes R."/>
            <person name="De Azevedo C.M."/>
            <person name="Salgado C.G."/>
            <person name="Da Silva M.B."/>
            <person name="Nascimento M.F."/>
            <person name="Queiroz-Telles F."/>
            <person name="Attili D.S."/>
            <person name="Gorbushina A."/>
        </authorList>
    </citation>
    <scope>NUCLEOTIDE SEQUENCE [LARGE SCALE GENOMIC DNA]</scope>
    <source>
        <strain evidence="11 12">CBS 125763</strain>
    </source>
</reference>
<dbReference type="EC" id="1.1.1.31" evidence="3"/>
<dbReference type="GO" id="GO:0050661">
    <property type="term" value="F:NADP binding"/>
    <property type="evidence" value="ECO:0007669"/>
    <property type="project" value="InterPro"/>
</dbReference>
<feature type="active site" evidence="8">
    <location>
        <position position="194"/>
    </location>
</feature>
<dbReference type="Pfam" id="PF03446">
    <property type="entry name" value="NAD_binding_2"/>
    <property type="match status" value="1"/>
</dbReference>
<accession>A0A178ZFV7</accession>
<dbReference type="AlphaFoldDB" id="A0A178ZFV7"/>
<comment type="pathway">
    <text evidence="1">Amino-acid degradation; L-valine degradation.</text>
</comment>
<dbReference type="PIRSF" id="PIRSF000103">
    <property type="entry name" value="HIBADH"/>
    <property type="match status" value="1"/>
</dbReference>
<dbReference type="GeneID" id="30011928"/>
<evidence type="ECO:0000256" key="8">
    <source>
        <dbReference type="PIRSR" id="PIRSR000103-1"/>
    </source>
</evidence>
<evidence type="ECO:0000256" key="3">
    <source>
        <dbReference type="ARBA" id="ARBA00012991"/>
    </source>
</evidence>
<dbReference type="GO" id="GO:0051287">
    <property type="term" value="F:NAD binding"/>
    <property type="evidence" value="ECO:0007669"/>
    <property type="project" value="InterPro"/>
</dbReference>
<dbReference type="Pfam" id="PF14833">
    <property type="entry name" value="NAD_binding_11"/>
    <property type="match status" value="1"/>
</dbReference>